<reference evidence="1" key="1">
    <citation type="submission" date="2022-07" db="EMBL/GenBank/DDBJ databases">
        <title>Phylogenomic reconstructions and comparative analyses of Kickxellomycotina fungi.</title>
        <authorList>
            <person name="Reynolds N.K."/>
            <person name="Stajich J.E."/>
            <person name="Barry K."/>
            <person name="Grigoriev I.V."/>
            <person name="Crous P."/>
            <person name="Smith M.E."/>
        </authorList>
    </citation>
    <scope>NUCLEOTIDE SEQUENCE</scope>
    <source>
        <strain evidence="1">NBRC 100468</strain>
    </source>
</reference>
<comment type="caution">
    <text evidence="1">The sequence shown here is derived from an EMBL/GenBank/DDBJ whole genome shotgun (WGS) entry which is preliminary data.</text>
</comment>
<gene>
    <name evidence="1" type="ORF">H4219_004618</name>
</gene>
<name>A0A9W8DQV4_9FUNG</name>
<accession>A0A9W8DQV4</accession>
<organism evidence="1 2">
    <name type="scientific">Mycoemilia scoparia</name>
    <dbReference type="NCBI Taxonomy" id="417184"/>
    <lineage>
        <taxon>Eukaryota</taxon>
        <taxon>Fungi</taxon>
        <taxon>Fungi incertae sedis</taxon>
        <taxon>Zoopagomycota</taxon>
        <taxon>Kickxellomycotina</taxon>
        <taxon>Kickxellomycetes</taxon>
        <taxon>Kickxellales</taxon>
        <taxon>Kickxellaceae</taxon>
        <taxon>Mycoemilia</taxon>
    </lineage>
</organism>
<evidence type="ECO:0000313" key="1">
    <source>
        <dbReference type="EMBL" id="KAJ1914830.1"/>
    </source>
</evidence>
<sequence length="315" mass="35266">MSDPLPLDPALQDPQSLNPPPYYVVCSDSTNLVTTTKATNINSIGIVTQNTQAIYDALCDKHQILKAQFDGFSTKAAQDLCKLAYLHIHKNRMSTPEPSLFNEFVEHGVFLINEAVEFAKIHEKCQAESASSKSDVIDEDLDIQIIWYSLQCYCGLAMLLGALLFWSVDYPHIEFSKQFVGVLGKIYEASELYESLLKNTTKAKMNSDDDEKGGHIKADHKHLLEDSSVTMFKEITEGCKIIGTISDYLSKTSFLNRIFGVDDGNGSSECGGKYLGRCPKDLFDWANNFQTTEHFLHGAVMERKEKDTSQFSEKS</sequence>
<evidence type="ECO:0000313" key="2">
    <source>
        <dbReference type="Proteomes" id="UP001150538"/>
    </source>
</evidence>
<proteinExistence type="predicted"/>
<dbReference type="EMBL" id="JANBPU010000178">
    <property type="protein sequence ID" value="KAJ1914830.1"/>
    <property type="molecule type" value="Genomic_DNA"/>
</dbReference>
<dbReference type="Proteomes" id="UP001150538">
    <property type="component" value="Unassembled WGS sequence"/>
</dbReference>
<dbReference type="AlphaFoldDB" id="A0A9W8DQV4"/>
<keyword evidence="2" id="KW-1185">Reference proteome</keyword>
<protein>
    <submittedName>
        <fullName evidence="1">Uncharacterized protein</fullName>
    </submittedName>
</protein>